<organism evidence="3 4">
    <name type="scientific">Candidatus Borkfalkia excrementigallinarum</name>
    <dbReference type="NCBI Taxonomy" id="2838506"/>
    <lineage>
        <taxon>Bacteria</taxon>
        <taxon>Bacillati</taxon>
        <taxon>Bacillota</taxon>
        <taxon>Clostridia</taxon>
        <taxon>Christensenellales</taxon>
        <taxon>Christensenellaceae</taxon>
        <taxon>Candidatus Borkfalkia</taxon>
    </lineage>
</organism>
<dbReference type="EMBL" id="DXCQ01000030">
    <property type="protein sequence ID" value="HIY96882.1"/>
    <property type="molecule type" value="Genomic_DNA"/>
</dbReference>
<dbReference type="EC" id="2.4.-.-" evidence="3"/>
<dbReference type="Gene3D" id="3.40.50.2000">
    <property type="entry name" value="Glycogen Phosphorylase B"/>
    <property type="match status" value="2"/>
</dbReference>
<proteinExistence type="predicted"/>
<keyword evidence="3" id="KW-0328">Glycosyltransferase</keyword>
<dbReference type="GO" id="GO:0016757">
    <property type="term" value="F:glycosyltransferase activity"/>
    <property type="evidence" value="ECO:0007669"/>
    <property type="project" value="UniProtKB-KW"/>
</dbReference>
<evidence type="ECO:0000259" key="1">
    <source>
        <dbReference type="Pfam" id="PF00534"/>
    </source>
</evidence>
<dbReference type="InterPro" id="IPR028098">
    <property type="entry name" value="Glyco_trans_4-like_N"/>
</dbReference>
<dbReference type="InterPro" id="IPR050194">
    <property type="entry name" value="Glycosyltransferase_grp1"/>
</dbReference>
<dbReference type="PANTHER" id="PTHR45947">
    <property type="entry name" value="SULFOQUINOVOSYL TRANSFERASE SQD2"/>
    <property type="match status" value="1"/>
</dbReference>
<reference evidence="3" key="2">
    <citation type="submission" date="2021-04" db="EMBL/GenBank/DDBJ databases">
        <authorList>
            <person name="Gilroy R."/>
        </authorList>
    </citation>
    <scope>NUCLEOTIDE SEQUENCE</scope>
    <source>
        <strain evidence="3">1345</strain>
    </source>
</reference>
<evidence type="ECO:0000259" key="2">
    <source>
        <dbReference type="Pfam" id="PF13439"/>
    </source>
</evidence>
<feature type="domain" description="Glycosyltransferase subfamily 4-like N-terminal" evidence="2">
    <location>
        <begin position="15"/>
        <end position="182"/>
    </location>
</feature>
<evidence type="ECO:0000313" key="3">
    <source>
        <dbReference type="EMBL" id="HIY96882.1"/>
    </source>
</evidence>
<sequence>MRIAIVADVLGEENNGTSITVKRLIHNLKARGHKVFVISPEKSDEEGYYSVEKIDFKVFNNYVKKNGVELAKPNEKLLLDIIAKSDVVHALMPFPLGRAAARLCRELGKPCTTAFHVQPENVSCHFGLQKSKFVNKCIYANFLKGFYRYTEYIHCPTEFIANKLREHGYTQDLRVISNGVDPIFAPKTVAKPKEYEDKFCILSTGRLTKEKCHRDLIRAVSLSKYTDKIQIFIAGSGPLEKKLRKQGEELKNPPNIAFHTKEDLADLINCCDLYVHPSYAEIESIACVEAITCGLVPIISDSKMSAAKYFALNDNNLYRAGNAHALAQKIDYMIEHPQQRERQKQDYIEYAERFRIEKCIDKMVQMFEDAAAGRHPHS</sequence>
<dbReference type="InterPro" id="IPR001296">
    <property type="entry name" value="Glyco_trans_1"/>
</dbReference>
<dbReference type="PANTHER" id="PTHR45947:SF3">
    <property type="entry name" value="SULFOQUINOVOSYL TRANSFERASE SQD2"/>
    <property type="match status" value="1"/>
</dbReference>
<feature type="domain" description="Glycosyl transferase family 1" evidence="1">
    <location>
        <begin position="189"/>
        <end position="345"/>
    </location>
</feature>
<reference evidence="3" key="1">
    <citation type="journal article" date="2021" name="PeerJ">
        <title>Extensive microbial diversity within the chicken gut microbiome revealed by metagenomics and culture.</title>
        <authorList>
            <person name="Gilroy R."/>
            <person name="Ravi A."/>
            <person name="Getino M."/>
            <person name="Pursley I."/>
            <person name="Horton D.L."/>
            <person name="Alikhan N.F."/>
            <person name="Baker D."/>
            <person name="Gharbi K."/>
            <person name="Hall N."/>
            <person name="Watson M."/>
            <person name="Adriaenssens E.M."/>
            <person name="Foster-Nyarko E."/>
            <person name="Jarju S."/>
            <person name="Secka A."/>
            <person name="Antonio M."/>
            <person name="Oren A."/>
            <person name="Chaudhuri R.R."/>
            <person name="La Ragione R."/>
            <person name="Hildebrand F."/>
            <person name="Pallen M.J."/>
        </authorList>
    </citation>
    <scope>NUCLEOTIDE SEQUENCE</scope>
    <source>
        <strain evidence="3">1345</strain>
    </source>
</reference>
<protein>
    <submittedName>
        <fullName evidence="3">Glycosyltransferase</fullName>
        <ecNumber evidence="3">2.4.-.-</ecNumber>
    </submittedName>
</protein>
<dbReference type="AlphaFoldDB" id="A0A9D1ZVD4"/>
<dbReference type="Pfam" id="PF00534">
    <property type="entry name" value="Glycos_transf_1"/>
    <property type="match status" value="1"/>
</dbReference>
<name>A0A9D1ZVD4_9FIRM</name>
<keyword evidence="3" id="KW-0808">Transferase</keyword>
<dbReference type="SUPFAM" id="SSF53756">
    <property type="entry name" value="UDP-Glycosyltransferase/glycogen phosphorylase"/>
    <property type="match status" value="1"/>
</dbReference>
<evidence type="ECO:0000313" key="4">
    <source>
        <dbReference type="Proteomes" id="UP000886750"/>
    </source>
</evidence>
<dbReference type="Pfam" id="PF13439">
    <property type="entry name" value="Glyco_transf_4"/>
    <property type="match status" value="1"/>
</dbReference>
<dbReference type="Proteomes" id="UP000886750">
    <property type="component" value="Unassembled WGS sequence"/>
</dbReference>
<accession>A0A9D1ZVD4</accession>
<gene>
    <name evidence="3" type="ORF">H9729_04270</name>
</gene>
<comment type="caution">
    <text evidence="3">The sequence shown here is derived from an EMBL/GenBank/DDBJ whole genome shotgun (WGS) entry which is preliminary data.</text>
</comment>